<feature type="region of interest" description="Disordered" evidence="1">
    <location>
        <begin position="204"/>
        <end position="223"/>
    </location>
</feature>
<name>A0A0F0LF83_9MICO</name>
<feature type="region of interest" description="Disordered" evidence="1">
    <location>
        <begin position="234"/>
        <end position="270"/>
    </location>
</feature>
<dbReference type="RefSeq" id="WP_045273195.1">
    <property type="nucleotide sequence ID" value="NZ_JYIX01000038.1"/>
</dbReference>
<protein>
    <recommendedName>
        <fullName evidence="3">DUF8094 domain-containing protein</fullName>
    </recommendedName>
</protein>
<dbReference type="STRING" id="582680.RS86_03163"/>
<dbReference type="PATRIC" id="fig|582680.6.peg.3243"/>
<keyword evidence="2" id="KW-0472">Membrane</keyword>
<comment type="caution">
    <text evidence="4">The sequence shown here is derived from an EMBL/GenBank/DDBJ whole genome shotgun (WGS) entry which is preliminary data.</text>
</comment>
<dbReference type="EMBL" id="JYIX01000038">
    <property type="protein sequence ID" value="KJL31882.1"/>
    <property type="molecule type" value="Genomic_DNA"/>
</dbReference>
<feature type="transmembrane region" description="Helical" evidence="2">
    <location>
        <begin position="176"/>
        <end position="199"/>
    </location>
</feature>
<evidence type="ECO:0000313" key="4">
    <source>
        <dbReference type="EMBL" id="KJL31882.1"/>
    </source>
</evidence>
<keyword evidence="2" id="KW-0812">Transmembrane</keyword>
<organism evidence="4 5">
    <name type="scientific">Microbacterium azadirachtae</name>
    <dbReference type="NCBI Taxonomy" id="582680"/>
    <lineage>
        <taxon>Bacteria</taxon>
        <taxon>Bacillati</taxon>
        <taxon>Actinomycetota</taxon>
        <taxon>Actinomycetes</taxon>
        <taxon>Micrococcales</taxon>
        <taxon>Microbacteriaceae</taxon>
        <taxon>Microbacterium</taxon>
    </lineage>
</organism>
<feature type="compositionally biased region" description="Low complexity" evidence="1">
    <location>
        <begin position="234"/>
        <end position="250"/>
    </location>
</feature>
<evidence type="ECO:0000256" key="1">
    <source>
        <dbReference type="SAM" id="MobiDB-lite"/>
    </source>
</evidence>
<dbReference type="Proteomes" id="UP000033740">
    <property type="component" value="Unassembled WGS sequence"/>
</dbReference>
<dbReference type="AlphaFoldDB" id="A0A0F0LF83"/>
<evidence type="ECO:0000259" key="3">
    <source>
        <dbReference type="Pfam" id="PF26366"/>
    </source>
</evidence>
<reference evidence="4 5" key="1">
    <citation type="submission" date="2015-02" db="EMBL/GenBank/DDBJ databases">
        <title>Draft genome sequences of ten Microbacterium spp. with emphasis on heavy metal contaminated environments.</title>
        <authorList>
            <person name="Corretto E."/>
        </authorList>
    </citation>
    <scope>NUCLEOTIDE SEQUENCE [LARGE SCALE GENOMIC DNA]</scope>
    <source>
        <strain evidence="4 5">ARN176</strain>
    </source>
</reference>
<keyword evidence="2" id="KW-1133">Transmembrane helix</keyword>
<keyword evidence="5" id="KW-1185">Reference proteome</keyword>
<evidence type="ECO:0000313" key="5">
    <source>
        <dbReference type="Proteomes" id="UP000033740"/>
    </source>
</evidence>
<dbReference type="Pfam" id="PF26366">
    <property type="entry name" value="DUF8094"/>
    <property type="match status" value="1"/>
</dbReference>
<feature type="domain" description="DUF8094" evidence="3">
    <location>
        <begin position="325"/>
        <end position="614"/>
    </location>
</feature>
<evidence type="ECO:0000256" key="2">
    <source>
        <dbReference type="SAM" id="Phobius"/>
    </source>
</evidence>
<accession>A0A0F0LF83</accession>
<gene>
    <name evidence="4" type="ORF">RS86_03163</name>
</gene>
<sequence length="629" mass="66103">MRFVWAVLAFVLAAVLIGTGIAQRTIFLGPKDVTAELSVKAPQAFTVIDSAVLRAHPGEQTLVAHGDGTIFVAQARTADLEAWLSDTSYNRITLAKDGTATTSKLVEPTAKNEDGKDVQRDPAGSDLWLDSFTDKNSLVDRMQVPEGVSVLLASDGKAEAPSDVAVKWPLDTATPWAGPLMVAGGIFLLLGLVLYVLAIRHSRRGRGPRRKAPPPLPVTEPIDVADRAAIDSAPEGAAAPDAEPATDATGSRTQPEPDPAASQDGAVRERRATMPKRRRALLLIPAVGVTAALLSGCTPDIWPHPAASPTPTPTETQAVEAGQQAPAVTEAQAARILESISGTLADADKNLDAAKAETRLEGSALEARKTAYAVHKSVADFALPATIPADKVKILVPQAYDSWPRTVLMLVEHGSNDKVAPLIMTMTQADPWSNYKISHVAEMQASAKLPNMAPAWLGAKLTPPDSPFLVVPPDELASEFANVIDQGDKSEFYDKFDKSALAFAKSVQDSRATVVQALKDANADTTSTLAFAAKAGTEAPVSMSSIDSGAIVSVTVDDSQTIKPTSADAVIKLDKNPSAKALTGVDQSAAGFVSVYGVQLFFAVPAQGSDAKITLLAASQQLQSVTEIK</sequence>
<dbReference type="InterPro" id="IPR058407">
    <property type="entry name" value="DUF8094"/>
</dbReference>
<feature type="transmembrane region" description="Helical" evidence="2">
    <location>
        <begin position="280"/>
        <end position="302"/>
    </location>
</feature>
<proteinExistence type="predicted"/>